<reference evidence="1 2" key="1">
    <citation type="submission" date="2019-08" db="EMBL/GenBank/DDBJ databases">
        <title>100 year-old enigma solved: identification of Planctomyces bekefii, the type genus and species of the phylum Planctomycetes.</title>
        <authorList>
            <person name="Svetlana D.N."/>
            <person name="Overmann J."/>
        </authorList>
    </citation>
    <scope>NUCLEOTIDE SEQUENCE [LARGE SCALE GENOMIC DNA]</scope>
    <source>
        <strain evidence="1">Phe10_nw2017</strain>
    </source>
</reference>
<reference evidence="1 2" key="2">
    <citation type="submission" date="2019-08" db="EMBL/GenBank/DDBJ databases">
        <authorList>
            <person name="Henke P."/>
        </authorList>
    </citation>
    <scope>NUCLEOTIDE SEQUENCE [LARGE SCALE GENOMIC DNA]</scope>
    <source>
        <strain evidence="1">Phe10_nw2017</strain>
    </source>
</reference>
<protein>
    <recommendedName>
        <fullName evidence="3">Nucleotidyl transferase AbiEii/AbiGii toxin family protein</fullName>
    </recommendedName>
</protein>
<proteinExistence type="predicted"/>
<dbReference type="AlphaFoldDB" id="A0A5C6MDH3"/>
<evidence type="ECO:0008006" key="3">
    <source>
        <dbReference type="Google" id="ProtNLM"/>
    </source>
</evidence>
<evidence type="ECO:0000313" key="1">
    <source>
        <dbReference type="EMBL" id="TWW12132.1"/>
    </source>
</evidence>
<dbReference type="EMBL" id="SRHE01000041">
    <property type="protein sequence ID" value="TWW12132.1"/>
    <property type="molecule type" value="Genomic_DNA"/>
</dbReference>
<sequence length="252" mass="28597">MVTGLQLFAERFAGFQNQYVLIGGAACYTAMKAVGVDFRATKDLDIVLCLEEMTDAFISTFWEFVRDGGYQTQQTELQKKQYYRFSRPSNSDFPAMLELFSRVPDQLSLSGRGHLTPIPADDDISSLSAILLDQDYYALIQAGRRVVSGTSIVSAEYLIPLKARAWLDLSDRKTNGDQVDGKNIKKHRSDVFRLFTVLDPRFSASLPRVVTEDVERFLDRISRESIDLKALGITQMSLQEVLTELRRIYARQ</sequence>
<accession>A0A5C6MDH3</accession>
<organism evidence="1 2">
    <name type="scientific">Planctomyces bekefii</name>
    <dbReference type="NCBI Taxonomy" id="1653850"/>
    <lineage>
        <taxon>Bacteria</taxon>
        <taxon>Pseudomonadati</taxon>
        <taxon>Planctomycetota</taxon>
        <taxon>Planctomycetia</taxon>
        <taxon>Planctomycetales</taxon>
        <taxon>Planctomycetaceae</taxon>
        <taxon>Planctomyces</taxon>
    </lineage>
</organism>
<evidence type="ECO:0000313" key="2">
    <source>
        <dbReference type="Proteomes" id="UP000321083"/>
    </source>
</evidence>
<keyword evidence="2" id="KW-1185">Reference proteome</keyword>
<gene>
    <name evidence="1" type="ORF">E3A20_03740</name>
</gene>
<comment type="caution">
    <text evidence="1">The sequence shown here is derived from an EMBL/GenBank/DDBJ whole genome shotgun (WGS) entry which is preliminary data.</text>
</comment>
<name>A0A5C6MDH3_9PLAN</name>
<dbReference type="Proteomes" id="UP000321083">
    <property type="component" value="Unassembled WGS sequence"/>
</dbReference>